<evidence type="ECO:0000256" key="10">
    <source>
        <dbReference type="ARBA" id="ARBA00022984"/>
    </source>
</evidence>
<dbReference type="AlphaFoldDB" id="A0A562M376"/>
<comment type="caution">
    <text evidence="18">The sequence shown here is derived from an EMBL/GenBank/DDBJ whole genome shotgun (WGS) entry which is preliminary data.</text>
</comment>
<feature type="active site" evidence="13">
    <location>
        <position position="157"/>
    </location>
</feature>
<evidence type="ECO:0000256" key="9">
    <source>
        <dbReference type="ARBA" id="ARBA00022960"/>
    </source>
</evidence>
<dbReference type="UniPathway" id="UPA00219"/>
<feature type="domain" description="Peptidase S11 D-Ala-D-Ala carboxypeptidase A C-terminal" evidence="17">
    <location>
        <begin position="309"/>
        <end position="399"/>
    </location>
</feature>
<comment type="catalytic activity">
    <reaction evidence="12">
        <text>Preferential cleavage: (Ac)2-L-Lys-D-Ala-|-D-Ala. Also transpeptidation of peptidyl-alanyl moieties that are N-acyl substituents of D-alanine.</text>
        <dbReference type="EC" id="3.4.16.4"/>
    </reaction>
</comment>
<dbReference type="Pfam" id="PF00768">
    <property type="entry name" value="Peptidase_S11"/>
    <property type="match status" value="1"/>
</dbReference>
<dbReference type="Pfam" id="PF07943">
    <property type="entry name" value="PBP5_C"/>
    <property type="match status" value="1"/>
</dbReference>
<evidence type="ECO:0000256" key="12">
    <source>
        <dbReference type="ARBA" id="ARBA00034000"/>
    </source>
</evidence>
<dbReference type="EC" id="3.4.16.4" evidence="4"/>
<dbReference type="EMBL" id="VLKP01000001">
    <property type="protein sequence ID" value="TWI14397.1"/>
    <property type="molecule type" value="Genomic_DNA"/>
</dbReference>
<keyword evidence="5 18" id="KW-0121">Carboxypeptidase</keyword>
<organism evidence="18 19">
    <name type="scientific">Aerolutibacter ruishenii</name>
    <dbReference type="NCBI Taxonomy" id="686800"/>
    <lineage>
        <taxon>Bacteria</taxon>
        <taxon>Pseudomonadati</taxon>
        <taxon>Pseudomonadota</taxon>
        <taxon>Gammaproteobacteria</taxon>
        <taxon>Lysobacterales</taxon>
        <taxon>Lysobacteraceae</taxon>
        <taxon>Aerolutibacter</taxon>
    </lineage>
</organism>
<evidence type="ECO:0000256" key="13">
    <source>
        <dbReference type="PIRSR" id="PIRSR618044-1"/>
    </source>
</evidence>
<keyword evidence="9" id="KW-0133">Cell shape</keyword>
<dbReference type="Gene3D" id="3.40.710.10">
    <property type="entry name" value="DD-peptidase/beta-lactamase superfamily"/>
    <property type="match status" value="1"/>
</dbReference>
<dbReference type="InterPro" id="IPR012907">
    <property type="entry name" value="Peptidase_S11_C"/>
</dbReference>
<dbReference type="SUPFAM" id="SSF56601">
    <property type="entry name" value="beta-lactamase/transpeptidase-like"/>
    <property type="match status" value="1"/>
</dbReference>
<evidence type="ECO:0000256" key="6">
    <source>
        <dbReference type="ARBA" id="ARBA00022670"/>
    </source>
</evidence>
<evidence type="ECO:0000256" key="2">
    <source>
        <dbReference type="ARBA" id="ARBA00004752"/>
    </source>
</evidence>
<dbReference type="GO" id="GO:0009252">
    <property type="term" value="P:peptidoglycan biosynthetic process"/>
    <property type="evidence" value="ECO:0007669"/>
    <property type="project" value="UniProtKB-UniPathway"/>
</dbReference>
<evidence type="ECO:0000256" key="11">
    <source>
        <dbReference type="ARBA" id="ARBA00023316"/>
    </source>
</evidence>
<evidence type="ECO:0000256" key="15">
    <source>
        <dbReference type="RuleBase" id="RU004016"/>
    </source>
</evidence>
<comment type="similarity">
    <text evidence="3 15">Belongs to the peptidase S11 family.</text>
</comment>
<evidence type="ECO:0000259" key="17">
    <source>
        <dbReference type="SMART" id="SM00936"/>
    </source>
</evidence>
<dbReference type="Proteomes" id="UP000316471">
    <property type="component" value="Unassembled WGS sequence"/>
</dbReference>
<evidence type="ECO:0000256" key="4">
    <source>
        <dbReference type="ARBA" id="ARBA00012448"/>
    </source>
</evidence>
<comment type="function">
    <text evidence="1">Removes C-terminal D-alanyl residues from sugar-peptide cell wall precursors.</text>
</comment>
<evidence type="ECO:0000256" key="3">
    <source>
        <dbReference type="ARBA" id="ARBA00007164"/>
    </source>
</evidence>
<comment type="pathway">
    <text evidence="2">Cell wall biogenesis; peptidoglycan biosynthesis.</text>
</comment>
<feature type="active site" description="Acyl-ester intermediate" evidence="13">
    <location>
        <position position="92"/>
    </location>
</feature>
<keyword evidence="6" id="KW-0645">Protease</keyword>
<keyword evidence="8" id="KW-0378">Hydrolase</keyword>
<name>A0A562M376_9GAMM</name>
<dbReference type="PRINTS" id="PR00725">
    <property type="entry name" value="DADACBPTASE1"/>
</dbReference>
<evidence type="ECO:0000313" key="19">
    <source>
        <dbReference type="Proteomes" id="UP000316471"/>
    </source>
</evidence>
<dbReference type="GO" id="GO:0071555">
    <property type="term" value="P:cell wall organization"/>
    <property type="evidence" value="ECO:0007669"/>
    <property type="project" value="UniProtKB-KW"/>
</dbReference>
<gene>
    <name evidence="18" type="ORF">IP93_00394</name>
</gene>
<feature type="binding site" evidence="14">
    <location>
        <position position="259"/>
    </location>
    <ligand>
        <name>substrate</name>
    </ligand>
</feature>
<dbReference type="GO" id="GO:0008360">
    <property type="term" value="P:regulation of cell shape"/>
    <property type="evidence" value="ECO:0007669"/>
    <property type="project" value="UniProtKB-KW"/>
</dbReference>
<dbReference type="SUPFAM" id="SSF69189">
    <property type="entry name" value="Penicillin-binding protein associated domain"/>
    <property type="match status" value="1"/>
</dbReference>
<dbReference type="PANTHER" id="PTHR21581:SF6">
    <property type="entry name" value="TRAFFICKING PROTEIN PARTICLE COMPLEX SUBUNIT 12"/>
    <property type="match status" value="1"/>
</dbReference>
<dbReference type="Gene3D" id="2.60.410.10">
    <property type="entry name" value="D-Ala-D-Ala carboxypeptidase, C-terminal domain"/>
    <property type="match status" value="1"/>
</dbReference>
<dbReference type="PANTHER" id="PTHR21581">
    <property type="entry name" value="D-ALANYL-D-ALANINE CARBOXYPEPTIDASE"/>
    <property type="match status" value="1"/>
</dbReference>
<reference evidence="18 19" key="1">
    <citation type="journal article" date="2015" name="Stand. Genomic Sci.">
        <title>Genomic Encyclopedia of Bacterial and Archaeal Type Strains, Phase III: the genomes of soil and plant-associated and newly described type strains.</title>
        <authorList>
            <person name="Whitman W.B."/>
            <person name="Woyke T."/>
            <person name="Klenk H.P."/>
            <person name="Zhou Y."/>
            <person name="Lilburn T.G."/>
            <person name="Beck B.J."/>
            <person name="De Vos P."/>
            <person name="Vandamme P."/>
            <person name="Eisen J.A."/>
            <person name="Garrity G."/>
            <person name="Hugenholtz P."/>
            <person name="Kyrpides N.C."/>
        </authorList>
    </citation>
    <scope>NUCLEOTIDE SEQUENCE [LARGE SCALE GENOMIC DNA]</scope>
    <source>
        <strain evidence="18 19">CGMCC 1.10136</strain>
    </source>
</reference>
<dbReference type="InterPro" id="IPR018044">
    <property type="entry name" value="Peptidase_S11"/>
</dbReference>
<feature type="chain" id="PRO_5022074026" description="serine-type D-Ala-D-Ala carboxypeptidase" evidence="16">
    <location>
        <begin position="37"/>
        <end position="417"/>
    </location>
</feature>
<evidence type="ECO:0000256" key="14">
    <source>
        <dbReference type="PIRSR" id="PIRSR618044-2"/>
    </source>
</evidence>
<sequence>MKVRFSPRDRMTTGVNALRGFAVAALATFAVGLAVAQQAPSTPGPAPARALSGDLPVPPPPAITGTAWILVDAVSGNVLAGENYDTPLEPASITKVMTSYVIAAEIAGGKVKETDQVMMSENAWRQGGAGTDGSYSGFEVNKTAPLEQMEKGMVVQSGNDAAIALAEHVAGSTDAFAQLMNMYAKRIGMKDSHFVNPHGLPAEGHVSTARDLAMLGRALIHDFPKAYSYNKIKEFTVGPITQPNRNLLLWRDSTVDGIKTGHTSGAGYCLMASAKRGDQRLISVVMGSTSEAQRASDSLALLNWGFRFYETHKLYDAGKQVAQQKVWKGQVNEVQLGVAEPMLVTIPRGKYDQLKPTMDVPKSLVAPIRKGQAIGTVKVLLDGKVVAQRPLVALNAVEQAGFFKRLWHELLMWWYAD</sequence>
<dbReference type="InterPro" id="IPR012338">
    <property type="entry name" value="Beta-lactam/transpept-like"/>
</dbReference>
<dbReference type="GO" id="GO:0009002">
    <property type="term" value="F:serine-type D-Ala-D-Ala carboxypeptidase activity"/>
    <property type="evidence" value="ECO:0007669"/>
    <property type="project" value="UniProtKB-EC"/>
</dbReference>
<keyword evidence="7 16" id="KW-0732">Signal</keyword>
<evidence type="ECO:0000256" key="5">
    <source>
        <dbReference type="ARBA" id="ARBA00022645"/>
    </source>
</evidence>
<dbReference type="InterPro" id="IPR015956">
    <property type="entry name" value="Peniciliin-bd_prot_C_sf"/>
</dbReference>
<feature type="active site" description="Proton acceptor" evidence="13">
    <location>
        <position position="95"/>
    </location>
</feature>
<feature type="signal peptide" evidence="16">
    <location>
        <begin position="1"/>
        <end position="36"/>
    </location>
</feature>
<keyword evidence="10" id="KW-0573">Peptidoglycan synthesis</keyword>
<keyword evidence="19" id="KW-1185">Reference proteome</keyword>
<dbReference type="InterPro" id="IPR001967">
    <property type="entry name" value="Peptidase_S11_N"/>
</dbReference>
<proteinExistence type="inferred from homology"/>
<accession>A0A562M376</accession>
<dbReference type="InterPro" id="IPR037167">
    <property type="entry name" value="Peptidase_S11_C_sf"/>
</dbReference>
<keyword evidence="11" id="KW-0961">Cell wall biogenesis/degradation</keyword>
<dbReference type="GO" id="GO:0006508">
    <property type="term" value="P:proteolysis"/>
    <property type="evidence" value="ECO:0007669"/>
    <property type="project" value="UniProtKB-KW"/>
</dbReference>
<evidence type="ECO:0000256" key="8">
    <source>
        <dbReference type="ARBA" id="ARBA00022801"/>
    </source>
</evidence>
<protein>
    <recommendedName>
        <fullName evidence="4">serine-type D-Ala-D-Ala carboxypeptidase</fullName>
        <ecNumber evidence="4">3.4.16.4</ecNumber>
    </recommendedName>
</protein>
<evidence type="ECO:0000256" key="7">
    <source>
        <dbReference type="ARBA" id="ARBA00022729"/>
    </source>
</evidence>
<evidence type="ECO:0000256" key="1">
    <source>
        <dbReference type="ARBA" id="ARBA00003217"/>
    </source>
</evidence>
<evidence type="ECO:0000313" key="18">
    <source>
        <dbReference type="EMBL" id="TWI14397.1"/>
    </source>
</evidence>
<dbReference type="SMART" id="SM00936">
    <property type="entry name" value="PBP5_C"/>
    <property type="match status" value="1"/>
</dbReference>
<evidence type="ECO:0000256" key="16">
    <source>
        <dbReference type="SAM" id="SignalP"/>
    </source>
</evidence>